<organism evidence="3 4">
    <name type="scientific">Fusarium redolens</name>
    <dbReference type="NCBI Taxonomy" id="48865"/>
    <lineage>
        <taxon>Eukaryota</taxon>
        <taxon>Fungi</taxon>
        <taxon>Dikarya</taxon>
        <taxon>Ascomycota</taxon>
        <taxon>Pezizomycotina</taxon>
        <taxon>Sordariomycetes</taxon>
        <taxon>Hypocreomycetidae</taxon>
        <taxon>Hypocreales</taxon>
        <taxon>Nectriaceae</taxon>
        <taxon>Fusarium</taxon>
        <taxon>Fusarium redolens species complex</taxon>
    </lineage>
</organism>
<reference evidence="3" key="1">
    <citation type="journal article" date="2021" name="Nat. Commun.">
        <title>Genetic determinants of endophytism in the Arabidopsis root mycobiome.</title>
        <authorList>
            <person name="Mesny F."/>
            <person name="Miyauchi S."/>
            <person name="Thiergart T."/>
            <person name="Pickel B."/>
            <person name="Atanasova L."/>
            <person name="Karlsson M."/>
            <person name="Huettel B."/>
            <person name="Barry K.W."/>
            <person name="Haridas S."/>
            <person name="Chen C."/>
            <person name="Bauer D."/>
            <person name="Andreopoulos W."/>
            <person name="Pangilinan J."/>
            <person name="LaButti K."/>
            <person name="Riley R."/>
            <person name="Lipzen A."/>
            <person name="Clum A."/>
            <person name="Drula E."/>
            <person name="Henrissat B."/>
            <person name="Kohler A."/>
            <person name="Grigoriev I.V."/>
            <person name="Martin F.M."/>
            <person name="Hacquard S."/>
        </authorList>
    </citation>
    <scope>NUCLEOTIDE SEQUENCE</scope>
    <source>
        <strain evidence="3">MPI-CAGE-AT-0023</strain>
    </source>
</reference>
<evidence type="ECO:0000313" key="3">
    <source>
        <dbReference type="EMBL" id="KAH7244525.1"/>
    </source>
</evidence>
<dbReference type="AlphaFoldDB" id="A0A9P9GS98"/>
<feature type="compositionally biased region" description="Basic and acidic residues" evidence="1">
    <location>
        <begin position="40"/>
        <end position="52"/>
    </location>
</feature>
<protein>
    <recommendedName>
        <fullName evidence="2">DUF7730 domain-containing protein</fullName>
    </recommendedName>
</protein>
<keyword evidence="4" id="KW-1185">Reference proteome</keyword>
<feature type="region of interest" description="Disordered" evidence="1">
    <location>
        <begin position="1"/>
        <end position="76"/>
    </location>
</feature>
<gene>
    <name evidence="3" type="ORF">BKA55DRAFT_516072</name>
</gene>
<sequence>MAPSSPIPSPVDFPSPDFSLSGGYSPGSYSPGPALSPDFGPERDWRDYREQIPKLPSTRPRALTPTGFRDGDESQQRPAAVFQQSRWFKIPANLRRDILRLAFGGKRLHMHLNFDAQALDSDDAERKLWSWNGCICVRKYDPELGPMTRGGLNPGPWIDRCCDPINVPKPPPENIGIMGWLQSCRQNYAETIDLLYSTNTIILSGEATIIELPSLITHNHISTITALEIKYPINKDNVLEDALNLVRPGSHSPGFPNLRRLYVSMEWSGVDTRDPDPDELIESFDSLARAMHQIEECAFAIPMEWFSRISWHQMRSETTGKQITYSQFWRELANAEDGGNDAHDLPRARVEVIQLPYVDSYPKPPHHLQNPGVGYWILEASEMSLNADYDYLTGHYTDDYSI</sequence>
<accession>A0A9P9GS98</accession>
<dbReference type="PANTHER" id="PTHR38790">
    <property type="entry name" value="2EXR DOMAIN-CONTAINING PROTEIN-RELATED"/>
    <property type="match status" value="1"/>
</dbReference>
<dbReference type="Pfam" id="PF24864">
    <property type="entry name" value="DUF7730"/>
    <property type="match status" value="1"/>
</dbReference>
<dbReference type="RefSeq" id="XP_046047748.1">
    <property type="nucleotide sequence ID" value="XM_046188057.1"/>
</dbReference>
<feature type="compositionally biased region" description="Pro residues" evidence="1">
    <location>
        <begin position="1"/>
        <end position="13"/>
    </location>
</feature>
<feature type="compositionally biased region" description="Low complexity" evidence="1">
    <location>
        <begin position="14"/>
        <end position="37"/>
    </location>
</feature>
<dbReference type="InterPro" id="IPR056632">
    <property type="entry name" value="DUF7730"/>
</dbReference>
<evidence type="ECO:0000313" key="4">
    <source>
        <dbReference type="Proteomes" id="UP000720189"/>
    </source>
</evidence>
<proteinExistence type="predicted"/>
<evidence type="ECO:0000259" key="2">
    <source>
        <dbReference type="Pfam" id="PF24864"/>
    </source>
</evidence>
<dbReference type="EMBL" id="JAGMUX010000011">
    <property type="protein sequence ID" value="KAH7244525.1"/>
    <property type="molecule type" value="Genomic_DNA"/>
</dbReference>
<dbReference type="OrthoDB" id="515692at2759"/>
<dbReference type="GeneID" id="70218011"/>
<name>A0A9P9GS98_FUSRE</name>
<feature type="domain" description="DUF7730" evidence="2">
    <location>
        <begin position="83"/>
        <end position="240"/>
    </location>
</feature>
<evidence type="ECO:0000256" key="1">
    <source>
        <dbReference type="SAM" id="MobiDB-lite"/>
    </source>
</evidence>
<comment type="caution">
    <text evidence="3">The sequence shown here is derived from an EMBL/GenBank/DDBJ whole genome shotgun (WGS) entry which is preliminary data.</text>
</comment>
<dbReference type="Proteomes" id="UP000720189">
    <property type="component" value="Unassembled WGS sequence"/>
</dbReference>